<proteinExistence type="predicted"/>
<dbReference type="Proteomes" id="UP000176037">
    <property type="component" value="Unassembled WGS sequence"/>
</dbReference>
<dbReference type="InterPro" id="IPR042099">
    <property type="entry name" value="ANL_N_sf"/>
</dbReference>
<dbReference type="Gene3D" id="3.40.50.12780">
    <property type="entry name" value="N-terminal domain of ligase-like"/>
    <property type="match status" value="1"/>
</dbReference>
<dbReference type="Pfam" id="PF00501">
    <property type="entry name" value="AMP-binding"/>
    <property type="match status" value="1"/>
</dbReference>
<dbReference type="PANTHER" id="PTHR43201">
    <property type="entry name" value="ACYL-COA SYNTHETASE"/>
    <property type="match status" value="1"/>
</dbReference>
<dbReference type="InterPro" id="IPR020845">
    <property type="entry name" value="AMP-binding_CS"/>
</dbReference>
<evidence type="ECO:0000259" key="2">
    <source>
        <dbReference type="Pfam" id="PF13193"/>
    </source>
</evidence>
<dbReference type="Gene3D" id="3.30.300.30">
    <property type="match status" value="1"/>
</dbReference>
<dbReference type="GO" id="GO:0006631">
    <property type="term" value="P:fatty acid metabolic process"/>
    <property type="evidence" value="ECO:0007669"/>
    <property type="project" value="TreeGrafter"/>
</dbReference>
<evidence type="ECO:0000313" key="3">
    <source>
        <dbReference type="EMBL" id="OFI33508.1"/>
    </source>
</evidence>
<accession>A0A1E8FD48</accession>
<evidence type="ECO:0000313" key="4">
    <source>
        <dbReference type="Proteomes" id="UP000176037"/>
    </source>
</evidence>
<dbReference type="EMBL" id="MJIC01000015">
    <property type="protein sequence ID" value="OFI33508.1"/>
    <property type="molecule type" value="Genomic_DNA"/>
</dbReference>
<name>A0A1E8FD48_9ALTE</name>
<comment type="caution">
    <text evidence="3">The sequence shown here is derived from an EMBL/GenBank/DDBJ whole genome shotgun (WGS) entry which is preliminary data.</text>
</comment>
<dbReference type="PROSITE" id="PS00455">
    <property type="entry name" value="AMP_BINDING"/>
    <property type="match status" value="1"/>
</dbReference>
<evidence type="ECO:0000259" key="1">
    <source>
        <dbReference type="Pfam" id="PF00501"/>
    </source>
</evidence>
<dbReference type="InterPro" id="IPR025110">
    <property type="entry name" value="AMP-bd_C"/>
</dbReference>
<keyword evidence="4" id="KW-1185">Reference proteome</keyword>
<dbReference type="InterPro" id="IPR000873">
    <property type="entry name" value="AMP-dep_synth/lig_dom"/>
</dbReference>
<dbReference type="AlphaFoldDB" id="A0A1E8FD48"/>
<dbReference type="STRING" id="1856405.BFC17_04420"/>
<dbReference type="GO" id="GO:0031956">
    <property type="term" value="F:medium-chain fatty acid-CoA ligase activity"/>
    <property type="evidence" value="ECO:0007669"/>
    <property type="project" value="TreeGrafter"/>
</dbReference>
<gene>
    <name evidence="3" type="ORF">BFC17_04420</name>
</gene>
<reference evidence="3 4" key="1">
    <citation type="submission" date="2016-09" db="EMBL/GenBank/DDBJ databases">
        <title>Alteromonas lipolytica, a new species isolated from sea water.</title>
        <authorList>
            <person name="Wu Y.-H."/>
            <person name="Cheng H."/>
            <person name="Xu X.-W."/>
        </authorList>
    </citation>
    <scope>NUCLEOTIDE SEQUENCE [LARGE SCALE GENOMIC DNA]</scope>
    <source>
        <strain evidence="3 4">JW12</strain>
    </source>
</reference>
<dbReference type="SUPFAM" id="SSF56801">
    <property type="entry name" value="Acetyl-CoA synthetase-like"/>
    <property type="match status" value="1"/>
</dbReference>
<feature type="domain" description="AMP-binding enzyme C-terminal" evidence="2">
    <location>
        <begin position="442"/>
        <end position="515"/>
    </location>
</feature>
<dbReference type="Pfam" id="PF13193">
    <property type="entry name" value="AMP-binding_C"/>
    <property type="match status" value="1"/>
</dbReference>
<dbReference type="OrthoDB" id="9803968at2"/>
<dbReference type="InterPro" id="IPR045851">
    <property type="entry name" value="AMP-bd_C_sf"/>
</dbReference>
<feature type="domain" description="AMP-dependent synthetase/ligase" evidence="1">
    <location>
        <begin position="19"/>
        <end position="392"/>
    </location>
</feature>
<dbReference type="RefSeq" id="WP_070177884.1">
    <property type="nucleotide sequence ID" value="NZ_BMJR01000002.1"/>
</dbReference>
<dbReference type="PANTHER" id="PTHR43201:SF32">
    <property type="entry name" value="2-SUCCINYLBENZOATE--COA LIGASE, CHLOROPLASTIC_PEROXISOMAL"/>
    <property type="match status" value="1"/>
</dbReference>
<dbReference type="CDD" id="cd04433">
    <property type="entry name" value="AFD_class_I"/>
    <property type="match status" value="1"/>
</dbReference>
<protein>
    <submittedName>
        <fullName evidence="3">Uncharacterized protein</fullName>
    </submittedName>
</protein>
<sequence length="585" mass="62688">MSTLATALKPDLFQCIADMAASQPDAPALVHLDNPLDTSATTISYGELFSFISALAAELEAAGVTAEHSVAILLPTIPESLMAFVAAATVATAFPLNPLLTPQALAEQLSLANAHTCIVFEPSELMPIQKKLLAALDYPQPVKQIVEVSSGFPQASSSYPEHIPVRSWQELVQSERRWQPKRPAARRVAALFHTGGTSGSPKLAELGESALAAGPQLSAQASHLQATDRILNFLPYFHVGGTLSMGIGLLTRGGAFYTCGLLGGRNPDLIKQIWTLCANHHITMPTMVPTSWSAVLDNAEGKPPACLRGIITGGAAAPLELVERAESITGVPMSQVFGMTEFAGICTAQPVDGKFRAHAVGYPPHGVELKLNAIGEDLFEVHLKGPNLFLGYRTKDGRVNAPDEWLATGDLGRLDDSGQLQLVGRSKDVIIRSGHNIDPAMIEEAAYAHPHVLYAAAIGLPDAYAGEVPVLFIVKTANGDLSNLQEVLEQNIADAPAKPRRIIVVDELPQTPVGKIERYRLRQQAAVICARELLADLVPAEIQCTDNAARTITITWPVNTSQKVKQDAEQRLRTAGLQSQQTEQQ</sequence>
<organism evidence="3 4">
    <name type="scientific">Alteromonas lipolytica</name>
    <dbReference type="NCBI Taxonomy" id="1856405"/>
    <lineage>
        <taxon>Bacteria</taxon>
        <taxon>Pseudomonadati</taxon>
        <taxon>Pseudomonadota</taxon>
        <taxon>Gammaproteobacteria</taxon>
        <taxon>Alteromonadales</taxon>
        <taxon>Alteromonadaceae</taxon>
        <taxon>Alteromonas/Salinimonas group</taxon>
        <taxon>Alteromonas</taxon>
    </lineage>
</organism>